<dbReference type="Gene3D" id="3.40.50.2000">
    <property type="entry name" value="Glycogen Phosphorylase B"/>
    <property type="match status" value="2"/>
</dbReference>
<name>A0A0N7IGA2_9BACE</name>
<gene>
    <name evidence="1" type="ORF">BcellWH2_05233</name>
</gene>
<organism evidence="1 2">
    <name type="scientific">Bacteroides cellulosilyticus</name>
    <dbReference type="NCBI Taxonomy" id="246787"/>
    <lineage>
        <taxon>Bacteria</taxon>
        <taxon>Pseudomonadati</taxon>
        <taxon>Bacteroidota</taxon>
        <taxon>Bacteroidia</taxon>
        <taxon>Bacteroidales</taxon>
        <taxon>Bacteroidaceae</taxon>
        <taxon>Bacteroides</taxon>
    </lineage>
</organism>
<dbReference type="RefSeq" id="WP_029428211.1">
    <property type="nucleotide sequence ID" value="NZ_CP012801.1"/>
</dbReference>
<evidence type="ECO:0000313" key="2">
    <source>
        <dbReference type="Proteomes" id="UP000061809"/>
    </source>
</evidence>
<dbReference type="AlphaFoldDB" id="A0A0N7IGA2"/>
<dbReference type="Proteomes" id="UP000061809">
    <property type="component" value="Chromosome"/>
</dbReference>
<sequence length="379" mass="44177">MKALFLVFYGFQEYNGISKKIRYQISALEKCGMDVRTCYYEVTPNGGKQWMIDDEVLADLGKGVIAKLKKRISFHAIIRYIIKERIPFIYIRSYHNANPFTIHFVKALKNHGVKIFLEIPTYPYDQEYFSIKEKIELYTDKLFRHTFCKYVDAIITYSNDTEIFGKRTIRLSNGIDFNHIPLRNSTKNIDNELHLIGVAEIHFWHGFDRLIKGLGAYYNSNPEYKVYFHLVGNMSGKREQDEILTPIKEYGLKPYVTLYGAKHGEELNELFNHADFAIGSLGRHRSGIYNIKTLKNREYAARGFAFAYSETDDDLDQMPYILKLPADESPINIPQLITFCRSQAMLPSEIRASIHHLSWEEQMKKIYEDACSNHTITKL</sequence>
<proteinExistence type="predicted"/>
<dbReference type="EMBL" id="CP012801">
    <property type="protein sequence ID" value="ALJ62435.1"/>
    <property type="molecule type" value="Genomic_DNA"/>
</dbReference>
<dbReference type="KEGG" id="bcel:BcellWH2_05233"/>
<evidence type="ECO:0008006" key="3">
    <source>
        <dbReference type="Google" id="ProtNLM"/>
    </source>
</evidence>
<evidence type="ECO:0000313" key="1">
    <source>
        <dbReference type="EMBL" id="ALJ62435.1"/>
    </source>
</evidence>
<dbReference type="SUPFAM" id="SSF53756">
    <property type="entry name" value="UDP-Glycosyltransferase/glycogen phosphorylase"/>
    <property type="match status" value="1"/>
</dbReference>
<dbReference type="PATRIC" id="fig|246787.4.peg.5402"/>
<reference evidence="1 2" key="1">
    <citation type="journal article" date="2015" name="Science">
        <title>Genetic determinants of in vivo fitness and diet responsiveness in multiple human gut Bacteroides.</title>
        <authorList>
            <person name="Wu M."/>
            <person name="McNulty N.P."/>
            <person name="Rodionov D.A."/>
            <person name="Khoroshkin M.S."/>
            <person name="Griffin N.W."/>
            <person name="Cheng J."/>
            <person name="Latreille P."/>
            <person name="Kerstetter R.A."/>
            <person name="Terrapon N."/>
            <person name="Henrissat B."/>
            <person name="Osterman A.L."/>
            <person name="Gordon J.I."/>
        </authorList>
    </citation>
    <scope>NUCLEOTIDE SEQUENCE [LARGE SCALE GENOMIC DNA]</scope>
    <source>
        <strain evidence="1 2">WH2</strain>
    </source>
</reference>
<protein>
    <recommendedName>
        <fullName evidence="3">Glycosyltransferase family 1 protein</fullName>
    </recommendedName>
</protein>
<accession>A0A0N7IGA2</accession>